<dbReference type="InParanoid" id="S7XGU8"/>
<proteinExistence type="predicted"/>
<dbReference type="AlphaFoldDB" id="S7XGU8"/>
<evidence type="ECO:0000313" key="3">
    <source>
        <dbReference type="EMBL" id="EPR78269.1"/>
    </source>
</evidence>
<feature type="chain" id="PRO_5004559384" evidence="2">
    <location>
        <begin position="26"/>
        <end position="364"/>
    </location>
</feature>
<evidence type="ECO:0000256" key="1">
    <source>
        <dbReference type="SAM" id="MobiDB-lite"/>
    </source>
</evidence>
<keyword evidence="4" id="KW-1185">Reference proteome</keyword>
<dbReference type="OrthoDB" id="408631at2759"/>
<organism evidence="3 4">
    <name type="scientific">Spraguea lophii (strain 42_110)</name>
    <name type="common">Microsporidian parasite</name>
    <dbReference type="NCBI Taxonomy" id="1358809"/>
    <lineage>
        <taxon>Eukaryota</taxon>
        <taxon>Fungi</taxon>
        <taxon>Fungi incertae sedis</taxon>
        <taxon>Microsporidia</taxon>
        <taxon>Spragueidae</taxon>
        <taxon>Spraguea</taxon>
    </lineage>
</organism>
<feature type="compositionally biased region" description="Low complexity" evidence="1">
    <location>
        <begin position="288"/>
        <end position="299"/>
    </location>
</feature>
<protein>
    <submittedName>
        <fullName evidence="3">Serine/threonine protein kinase</fullName>
    </submittedName>
</protein>
<dbReference type="GO" id="GO:0004674">
    <property type="term" value="F:protein serine/threonine kinase activity"/>
    <property type="evidence" value="ECO:0007669"/>
    <property type="project" value="UniProtKB-KW"/>
</dbReference>
<gene>
    <name evidence="3" type="ORF">SLOPH_1622</name>
</gene>
<name>S7XGU8_SPRLO</name>
<evidence type="ECO:0000313" key="4">
    <source>
        <dbReference type="Proteomes" id="UP000014978"/>
    </source>
</evidence>
<comment type="caution">
    <text evidence="3">The sequence shown here is derived from an EMBL/GenBank/DDBJ whole genome shotgun (WGS) entry which is preliminary data.</text>
</comment>
<dbReference type="Proteomes" id="UP000014978">
    <property type="component" value="Unassembled WGS sequence"/>
</dbReference>
<dbReference type="EMBL" id="ATCN01000910">
    <property type="protein sequence ID" value="EPR78269.1"/>
    <property type="molecule type" value="Genomic_DNA"/>
</dbReference>
<feature type="signal peptide" evidence="2">
    <location>
        <begin position="1"/>
        <end position="25"/>
    </location>
</feature>
<evidence type="ECO:0000256" key="2">
    <source>
        <dbReference type="SAM" id="SignalP"/>
    </source>
</evidence>
<sequence length="364" mass="42440">MVSFLNLFMIFTALNYVVFVQNIKATNNNPLKKETKKILTLENIREKKYEINGKILVRSSSYSTCEEKCVKITEIEYDGIEIQFMDKDCLHIKIKESEFHSIMNGDLKLNDRDYYFKIISVVFKVTAFIEEKCFHTTLWYDCPSDPLKIYTSLHDQLPKSIHCFGSNPFYKYILLMLPPNCFGNTAYSNSGYLGNQNIYNVDVLKAKKIDVYMFVNLAIDKTSNAYNINEFMFDHVYSELYTKIYYETNDHGMVEGYIGKNTNQCNMNENILVSYTKIIKSQDKNSRNKIQNKNNLKNQSAPENTPIITKISYNTQKDEVENPNPDLTNKCQYCQKNIEDRQAKLNNSDTENTIIKIQNIQTII</sequence>
<dbReference type="HOGENOM" id="CLU_078691_0_0_1"/>
<feature type="region of interest" description="Disordered" evidence="1">
    <location>
        <begin position="284"/>
        <end position="307"/>
    </location>
</feature>
<accession>S7XGU8</accession>
<keyword evidence="3" id="KW-0418">Kinase</keyword>
<dbReference type="VEuPathDB" id="MicrosporidiaDB:SLOPH_1622"/>
<keyword evidence="3" id="KW-0723">Serine/threonine-protein kinase</keyword>
<keyword evidence="2" id="KW-0732">Signal</keyword>
<reference evidence="4" key="1">
    <citation type="journal article" date="2013" name="PLoS Genet.">
        <title>The genome of Spraguea lophii and the basis of host-microsporidian interactions.</title>
        <authorList>
            <person name="Campbell S.E."/>
            <person name="Williams T.A."/>
            <person name="Yousuf A."/>
            <person name="Soanes D.M."/>
            <person name="Paszkiewicz K.H."/>
            <person name="Williams B.A.P."/>
        </authorList>
    </citation>
    <scope>NUCLEOTIDE SEQUENCE [LARGE SCALE GENOMIC DNA]</scope>
    <source>
        <strain evidence="4">42_110</strain>
    </source>
</reference>
<keyword evidence="3" id="KW-0808">Transferase</keyword>